<organism evidence="5 6">
    <name type="scientific">Hymenobacter aranciens</name>
    <dbReference type="NCBI Taxonomy" id="3063996"/>
    <lineage>
        <taxon>Bacteria</taxon>
        <taxon>Pseudomonadati</taxon>
        <taxon>Bacteroidota</taxon>
        <taxon>Cytophagia</taxon>
        <taxon>Cytophagales</taxon>
        <taxon>Hymenobacteraceae</taxon>
        <taxon>Hymenobacter</taxon>
    </lineage>
</organism>
<evidence type="ECO:0000256" key="2">
    <source>
        <dbReference type="SAM" id="MobiDB-lite"/>
    </source>
</evidence>
<comment type="caution">
    <text evidence="5">The sequence shown here is derived from an EMBL/GenBank/DDBJ whole genome shotgun (WGS) entry which is preliminary data.</text>
</comment>
<dbReference type="Pfam" id="PF05433">
    <property type="entry name" value="Rick_17kDa_Anti"/>
    <property type="match status" value="1"/>
</dbReference>
<evidence type="ECO:0000313" key="5">
    <source>
        <dbReference type="EMBL" id="MDO7877554.1"/>
    </source>
</evidence>
<keyword evidence="1" id="KW-0175">Coiled coil</keyword>
<sequence length="174" mass="17661">MKTLPYFLSLLLLLTTVFSHSAQAQDRKVSPQAKGAIIGGIGGAAAGALINKRNRAVGGVVGGVVGGAGGYAVGKSIDNKNKARAAQAEAASARAAAARANQRAAVAERNAARSRAAALAASRNNGNVNPEAMPAVMAYAEQTALPANPAYIPNNAPADPAKPYSNSEVKRKSW</sequence>
<evidence type="ECO:0000313" key="6">
    <source>
        <dbReference type="Proteomes" id="UP001176429"/>
    </source>
</evidence>
<feature type="signal peptide" evidence="3">
    <location>
        <begin position="1"/>
        <end position="24"/>
    </location>
</feature>
<evidence type="ECO:0000256" key="1">
    <source>
        <dbReference type="SAM" id="Coils"/>
    </source>
</evidence>
<dbReference type="RefSeq" id="WP_305008994.1">
    <property type="nucleotide sequence ID" value="NZ_JAUQSY010000021.1"/>
</dbReference>
<dbReference type="Proteomes" id="UP001176429">
    <property type="component" value="Unassembled WGS sequence"/>
</dbReference>
<protein>
    <submittedName>
        <fullName evidence="5">Glycine zipper 2TM domain-containing protein</fullName>
    </submittedName>
</protein>
<accession>A0ABT9BIN4</accession>
<name>A0ABT9BIN4_9BACT</name>
<evidence type="ECO:0000259" key="4">
    <source>
        <dbReference type="Pfam" id="PF05433"/>
    </source>
</evidence>
<proteinExistence type="predicted"/>
<dbReference type="EMBL" id="JAUQSY010000021">
    <property type="protein sequence ID" value="MDO7877554.1"/>
    <property type="molecule type" value="Genomic_DNA"/>
</dbReference>
<keyword evidence="6" id="KW-1185">Reference proteome</keyword>
<gene>
    <name evidence="5" type="ORF">Q5H93_22640</name>
</gene>
<reference evidence="5" key="1">
    <citation type="submission" date="2023-07" db="EMBL/GenBank/DDBJ databases">
        <authorList>
            <person name="Kim M.K."/>
        </authorList>
    </citation>
    <scope>NUCLEOTIDE SEQUENCE</scope>
    <source>
        <strain evidence="5">ASUV-10-1</strain>
    </source>
</reference>
<feature type="compositionally biased region" description="Low complexity" evidence="2">
    <location>
        <begin position="148"/>
        <end position="161"/>
    </location>
</feature>
<keyword evidence="3" id="KW-0732">Signal</keyword>
<feature type="chain" id="PRO_5046942490" evidence="3">
    <location>
        <begin position="25"/>
        <end position="174"/>
    </location>
</feature>
<feature type="domain" description="Glycine zipper 2TM" evidence="4">
    <location>
        <begin position="35"/>
        <end position="74"/>
    </location>
</feature>
<dbReference type="InterPro" id="IPR008816">
    <property type="entry name" value="Gly_zipper_2TM_dom"/>
</dbReference>
<feature type="region of interest" description="Disordered" evidence="2">
    <location>
        <begin position="148"/>
        <end position="174"/>
    </location>
</feature>
<feature type="coiled-coil region" evidence="1">
    <location>
        <begin position="83"/>
        <end position="117"/>
    </location>
</feature>
<evidence type="ECO:0000256" key="3">
    <source>
        <dbReference type="SAM" id="SignalP"/>
    </source>
</evidence>